<dbReference type="EnsemblPlants" id="MELO3C032760.2.1">
    <property type="protein sequence ID" value="MELO3C032760.2.1"/>
    <property type="gene ID" value="MELO3C032760.2"/>
</dbReference>
<organism evidence="1">
    <name type="scientific">Cucumis melo</name>
    <name type="common">Muskmelon</name>
    <dbReference type="NCBI Taxonomy" id="3656"/>
    <lineage>
        <taxon>Eukaryota</taxon>
        <taxon>Viridiplantae</taxon>
        <taxon>Streptophyta</taxon>
        <taxon>Embryophyta</taxon>
        <taxon>Tracheophyta</taxon>
        <taxon>Spermatophyta</taxon>
        <taxon>Magnoliopsida</taxon>
        <taxon>eudicotyledons</taxon>
        <taxon>Gunneridae</taxon>
        <taxon>Pentapetalae</taxon>
        <taxon>rosids</taxon>
        <taxon>fabids</taxon>
        <taxon>Cucurbitales</taxon>
        <taxon>Cucurbitaceae</taxon>
        <taxon>Benincaseae</taxon>
        <taxon>Cucumis</taxon>
    </lineage>
</organism>
<reference evidence="1" key="1">
    <citation type="submission" date="2023-03" db="UniProtKB">
        <authorList>
            <consortium name="EnsemblPlants"/>
        </authorList>
    </citation>
    <scope>IDENTIFICATION</scope>
</reference>
<sequence length="105" mass="11576">MAVGPSHETVVGPAPQLKLLTCGGPSKIRIWLSNTIASVTSISLQHQRNLLLSSDDGRQMIGRVRRLDRRRRVEADGMGGEINGRRRVNWFLVGKLHGRGGWPIG</sequence>
<protein>
    <submittedName>
        <fullName evidence="1">Uncharacterized protein</fullName>
    </submittedName>
</protein>
<proteinExistence type="predicted"/>
<dbReference type="Gramene" id="MELO3C032760.2.1">
    <property type="protein sequence ID" value="MELO3C032760.2.1"/>
    <property type="gene ID" value="MELO3C032760.2"/>
</dbReference>
<name>A0A9I9EFD6_CUCME</name>
<evidence type="ECO:0000313" key="1">
    <source>
        <dbReference type="EnsemblPlants" id="MELO3C032760.2.1"/>
    </source>
</evidence>
<accession>A0A9I9EFD6</accession>
<dbReference type="AlphaFoldDB" id="A0A9I9EFD6"/>